<dbReference type="InterPro" id="IPR050703">
    <property type="entry name" value="Flavin_MAO"/>
</dbReference>
<dbReference type="GO" id="GO:0097621">
    <property type="term" value="F:monoamine oxidase activity"/>
    <property type="evidence" value="ECO:0007669"/>
    <property type="project" value="UniProtKB-EC"/>
</dbReference>
<keyword evidence="6" id="KW-0285">Flavoprotein</keyword>
<comment type="caution">
    <text evidence="8">The sequence shown here is derived from an EMBL/GenBank/DDBJ whole genome shotgun (WGS) entry which is preliminary data.</text>
</comment>
<evidence type="ECO:0000256" key="4">
    <source>
        <dbReference type="ARBA" id="ARBA00048448"/>
    </source>
</evidence>
<dbReference type="SUPFAM" id="SSF54373">
    <property type="entry name" value="FAD-linked reductases, C-terminal domain"/>
    <property type="match status" value="1"/>
</dbReference>
<reference evidence="8" key="1">
    <citation type="submission" date="2020-04" db="EMBL/GenBank/DDBJ databases">
        <title>Draft genome resource of the tomato pathogen Pseudocercospora fuligena.</title>
        <authorList>
            <person name="Zaccaron A."/>
        </authorList>
    </citation>
    <scope>NUCLEOTIDE SEQUENCE</scope>
    <source>
        <strain evidence="8">PF001</strain>
    </source>
</reference>
<comment type="cofactor">
    <cofactor evidence="1 6">
        <name>FAD</name>
        <dbReference type="ChEBI" id="CHEBI:57692"/>
    </cofactor>
</comment>
<dbReference type="OrthoDB" id="5046242at2759"/>
<feature type="binding site" evidence="5">
    <location>
        <position position="486"/>
    </location>
    <ligand>
        <name>substrate</name>
    </ligand>
</feature>
<evidence type="ECO:0000256" key="1">
    <source>
        <dbReference type="ARBA" id="ARBA00001974"/>
    </source>
</evidence>
<feature type="binding site" evidence="5">
    <location>
        <position position="574"/>
    </location>
    <ligand>
        <name>FAD</name>
        <dbReference type="ChEBI" id="CHEBI:57692"/>
    </ligand>
</feature>
<sequence>MAPSVRILDLSDTSKAYFAPGTITAPATALLHVAGRVGATTAGYVPKDYESQIHLALLNIRKIIVTAGTTTSDIVKLTVYIVHYDPNNRKHPRHIQRFLRGHRPAMTLVPVPQLAHPDWLVEIDAVVACTPRPGSISRPLAPASGPEVLDVVVIGAGLAGLTAARDLSKNGLSNVVLEARDRVGGKTLSQKVASGGIIECGAGWINDTNQSRMFELVQRFGLETIEQNTTGNVAIQDTDGKISEFVYGDLPKFEQSIVDNIARIRDGAEEDCQVLDVFSPQDTNLDAMTFEAYLRSKHASDKAIWTATIWTRAMLGVDPRDLSALFFLNYCKSGGGLLQMRSDRKDGGQYLRIRQGTQSFSTGLAAELPQGTVRLQTPVSSVSQDDAGTVKVVSSKGDVYLARKVITTVPSPVLRTIEFTPELHPTKLAWSESAGYGYYSKAMMVFKSPFWIPKGFCGLAQSFTGPAAVIRDSCSPADKTAVLTCFMAGPPAQEWAQLPDAERKEKLLTQLGELFDSRDIVKQEFVEMVMYEWVNDEWSGYGCPCASLTPGLLNAVGSNALRTAQGNLHFAGTETAGEWKGYMEGAVRSGERAAQEVVKDLKAPVTARL</sequence>
<dbReference type="PANTHER" id="PTHR43563:SF14">
    <property type="entry name" value="AMINE OXIDASE"/>
    <property type="match status" value="1"/>
</dbReference>
<protein>
    <recommendedName>
        <fullName evidence="6">Amine oxidase</fullName>
        <ecNumber evidence="6">1.4.3.-</ecNumber>
    </recommendedName>
</protein>
<dbReference type="InterPro" id="IPR006175">
    <property type="entry name" value="YjgF/YER057c/UK114"/>
</dbReference>
<dbReference type="PANTHER" id="PTHR43563">
    <property type="entry name" value="AMINE OXIDASE"/>
    <property type="match status" value="1"/>
</dbReference>
<dbReference type="SUPFAM" id="SSF55298">
    <property type="entry name" value="YjgF-like"/>
    <property type="match status" value="1"/>
</dbReference>
<dbReference type="SUPFAM" id="SSF51905">
    <property type="entry name" value="FAD/NAD(P)-binding domain"/>
    <property type="match status" value="1"/>
</dbReference>
<evidence type="ECO:0000259" key="7">
    <source>
        <dbReference type="Pfam" id="PF01593"/>
    </source>
</evidence>
<organism evidence="8 9">
    <name type="scientific">Pseudocercospora fuligena</name>
    <dbReference type="NCBI Taxonomy" id="685502"/>
    <lineage>
        <taxon>Eukaryota</taxon>
        <taxon>Fungi</taxon>
        <taxon>Dikarya</taxon>
        <taxon>Ascomycota</taxon>
        <taxon>Pezizomycotina</taxon>
        <taxon>Dothideomycetes</taxon>
        <taxon>Dothideomycetidae</taxon>
        <taxon>Mycosphaerellales</taxon>
        <taxon>Mycosphaerellaceae</taxon>
        <taxon>Pseudocercospora</taxon>
    </lineage>
</organism>
<dbReference type="InterPro" id="IPR036188">
    <property type="entry name" value="FAD/NAD-bd_sf"/>
</dbReference>
<dbReference type="Gene3D" id="3.50.50.60">
    <property type="entry name" value="FAD/NAD(P)-binding domain"/>
    <property type="match status" value="1"/>
</dbReference>
<keyword evidence="6" id="KW-0274">FAD</keyword>
<dbReference type="CDD" id="cd00448">
    <property type="entry name" value="YjgF_YER057c_UK114_family"/>
    <property type="match status" value="1"/>
</dbReference>
<dbReference type="Gene3D" id="3.90.660.10">
    <property type="match status" value="1"/>
</dbReference>
<gene>
    <name evidence="8" type="ORF">HII31_13446</name>
</gene>
<feature type="domain" description="Amine oxidase" evidence="7">
    <location>
        <begin position="158"/>
        <end position="597"/>
    </location>
</feature>
<evidence type="ECO:0000256" key="6">
    <source>
        <dbReference type="RuleBase" id="RU362067"/>
    </source>
</evidence>
<dbReference type="InterPro" id="IPR001613">
    <property type="entry name" value="Flavin_amine_oxidase"/>
</dbReference>
<feature type="binding site" evidence="5">
    <location>
        <begin position="178"/>
        <end position="179"/>
    </location>
    <ligand>
        <name>FAD</name>
        <dbReference type="ChEBI" id="CHEBI:57692"/>
    </ligand>
</feature>
<name>A0A8H6R5V8_9PEZI</name>
<dbReference type="PRINTS" id="PR00757">
    <property type="entry name" value="AMINEOXDASEF"/>
</dbReference>
<evidence type="ECO:0000313" key="8">
    <source>
        <dbReference type="EMBL" id="KAF7185171.1"/>
    </source>
</evidence>
<dbReference type="EMBL" id="JABCIY010000342">
    <property type="protein sequence ID" value="KAF7185171.1"/>
    <property type="molecule type" value="Genomic_DNA"/>
</dbReference>
<dbReference type="InterPro" id="IPR002937">
    <property type="entry name" value="Amino_oxidase"/>
</dbReference>
<keyword evidence="9" id="KW-1185">Reference proteome</keyword>
<comment type="similarity">
    <text evidence="2 6">Belongs to the flavin monoamine oxidase family.</text>
</comment>
<comment type="catalytic activity">
    <reaction evidence="4">
        <text>a secondary aliphatic amine + O2 + H2O = a primary amine + an aldehyde + H2O2</text>
        <dbReference type="Rhea" id="RHEA:26414"/>
        <dbReference type="ChEBI" id="CHEBI:15377"/>
        <dbReference type="ChEBI" id="CHEBI:15379"/>
        <dbReference type="ChEBI" id="CHEBI:16240"/>
        <dbReference type="ChEBI" id="CHEBI:17478"/>
        <dbReference type="ChEBI" id="CHEBI:58855"/>
        <dbReference type="ChEBI" id="CHEBI:65296"/>
        <dbReference type="EC" id="1.4.3.4"/>
    </reaction>
</comment>
<proteinExistence type="inferred from homology"/>
<accession>A0A8H6R5V8</accession>
<evidence type="ECO:0000256" key="3">
    <source>
        <dbReference type="ARBA" id="ARBA00023002"/>
    </source>
</evidence>
<evidence type="ECO:0000256" key="2">
    <source>
        <dbReference type="ARBA" id="ARBA00005995"/>
    </source>
</evidence>
<feature type="binding site" evidence="5">
    <location>
        <position position="379"/>
    </location>
    <ligand>
        <name>FAD</name>
        <dbReference type="ChEBI" id="CHEBI:57692"/>
    </ligand>
</feature>
<dbReference type="Pfam" id="PF01593">
    <property type="entry name" value="Amino_oxidase"/>
    <property type="match status" value="1"/>
</dbReference>
<dbReference type="Proteomes" id="UP000660729">
    <property type="component" value="Unassembled WGS sequence"/>
</dbReference>
<evidence type="ECO:0000313" key="9">
    <source>
        <dbReference type="Proteomes" id="UP000660729"/>
    </source>
</evidence>
<evidence type="ECO:0000256" key="5">
    <source>
        <dbReference type="PIRSR" id="PIRSR601613-1"/>
    </source>
</evidence>
<dbReference type="Pfam" id="PF01042">
    <property type="entry name" value="Ribonuc_L-PSP"/>
    <property type="match status" value="1"/>
</dbReference>
<dbReference type="Gene3D" id="3.30.1330.40">
    <property type="entry name" value="RutC-like"/>
    <property type="match status" value="1"/>
</dbReference>
<keyword evidence="3 6" id="KW-0560">Oxidoreductase</keyword>
<dbReference type="InterPro" id="IPR035959">
    <property type="entry name" value="RutC-like_sf"/>
</dbReference>
<dbReference type="AlphaFoldDB" id="A0A8H6R5V8"/>
<dbReference type="Gene3D" id="1.10.405.10">
    <property type="entry name" value="Guanine Nucleotide Dissociation Inhibitor, domain 1"/>
    <property type="match status" value="1"/>
</dbReference>
<dbReference type="EC" id="1.4.3.-" evidence="6"/>